<keyword evidence="3" id="KW-1185">Reference proteome</keyword>
<dbReference type="Pfam" id="PF09986">
    <property type="entry name" value="DUF2225"/>
    <property type="match status" value="1"/>
</dbReference>
<evidence type="ECO:0000256" key="1">
    <source>
        <dbReference type="PROSITE-ProRule" id="PRU00339"/>
    </source>
</evidence>
<protein>
    <submittedName>
        <fullName evidence="2">DUF2225 domain-containing protein</fullName>
    </submittedName>
</protein>
<dbReference type="InterPro" id="IPR019734">
    <property type="entry name" value="TPR_rpt"/>
</dbReference>
<dbReference type="AlphaFoldDB" id="A0A398BF49"/>
<proteinExistence type="predicted"/>
<organism evidence="2 3">
    <name type="scientific">Mesobacillus zeae</name>
    <dbReference type="NCBI Taxonomy" id="1917180"/>
    <lineage>
        <taxon>Bacteria</taxon>
        <taxon>Bacillati</taxon>
        <taxon>Bacillota</taxon>
        <taxon>Bacilli</taxon>
        <taxon>Bacillales</taxon>
        <taxon>Bacillaceae</taxon>
        <taxon>Mesobacillus</taxon>
    </lineage>
</organism>
<dbReference type="PROSITE" id="PS50005">
    <property type="entry name" value="TPR"/>
    <property type="match status" value="1"/>
</dbReference>
<sequence length="234" mass="26940">MAEIEPLYDKKCSCILCGKQYTSKKIRSRFVKTTSIDTDFAPVYADPENNPALYYVYVCPHCGFSSTEEFSPFFPPGTKEELQDKVCSHWRPHDYSSKRNIMTAIQTLKLGAFCASLKKEKHIVTGGLYIRTAWLHRSLGDKTQEHRFLSLACGEYANSYSKGDFKGSQVSETRILYLLGELSHRLGKHQDAVRYFSKVIENQKQSLEPTIVRMAKNRWHEIREDEKAALPRQD</sequence>
<dbReference type="OrthoDB" id="9780343at2"/>
<dbReference type="InterPro" id="IPR018708">
    <property type="entry name" value="DUF2225"/>
</dbReference>
<dbReference type="Proteomes" id="UP000265816">
    <property type="component" value="Unassembled WGS sequence"/>
</dbReference>
<gene>
    <name evidence="2" type="ORF">D1970_01140</name>
</gene>
<evidence type="ECO:0000313" key="2">
    <source>
        <dbReference type="EMBL" id="RID88875.1"/>
    </source>
</evidence>
<dbReference type="EMBL" id="QWVT01000002">
    <property type="protein sequence ID" value="RID88875.1"/>
    <property type="molecule type" value="Genomic_DNA"/>
</dbReference>
<dbReference type="RefSeq" id="WP_119111038.1">
    <property type="nucleotide sequence ID" value="NZ_CBCSEO010000004.1"/>
</dbReference>
<evidence type="ECO:0000313" key="3">
    <source>
        <dbReference type="Proteomes" id="UP000265816"/>
    </source>
</evidence>
<reference evidence="2 3" key="1">
    <citation type="submission" date="2018-08" db="EMBL/GenBank/DDBJ databases">
        <title>Bacillus jemisoniae sp. nov., Bacillus chryseoplanitiae sp. nov., Bacillus resnikiae sp. nov., and Bacillus frankliniae sp. nov., isolated from Viking spacecraft and associated surfaces.</title>
        <authorList>
            <person name="Seuylemezian A."/>
            <person name="Vaishampayan P."/>
        </authorList>
    </citation>
    <scope>NUCLEOTIDE SEQUENCE [LARGE SCALE GENOMIC DNA]</scope>
    <source>
        <strain evidence="2 3">JJ-247</strain>
    </source>
</reference>
<feature type="repeat" description="TPR" evidence="1">
    <location>
        <begin position="173"/>
        <end position="206"/>
    </location>
</feature>
<comment type="caution">
    <text evidence="2">The sequence shown here is derived from an EMBL/GenBank/DDBJ whole genome shotgun (WGS) entry which is preliminary data.</text>
</comment>
<keyword evidence="1" id="KW-0802">TPR repeat</keyword>
<accession>A0A398BF49</accession>
<name>A0A398BF49_9BACI</name>